<dbReference type="Proteomes" id="UP000576209">
    <property type="component" value="Unassembled WGS sequence"/>
</dbReference>
<gene>
    <name evidence="2" type="ORF">GGR28_000820</name>
</gene>
<name>A0A840E8T8_9BACT</name>
<reference evidence="2 3" key="1">
    <citation type="submission" date="2020-08" db="EMBL/GenBank/DDBJ databases">
        <title>Genomic Encyclopedia of Type Strains, Phase IV (KMG-IV): sequencing the most valuable type-strain genomes for metagenomic binning, comparative biology and taxonomic classification.</title>
        <authorList>
            <person name="Goeker M."/>
        </authorList>
    </citation>
    <scope>NUCLEOTIDE SEQUENCE [LARGE SCALE GENOMIC DNA]</scope>
    <source>
        <strain evidence="2 3">DSM 105137</strain>
    </source>
</reference>
<evidence type="ECO:0000313" key="2">
    <source>
        <dbReference type="EMBL" id="MBB4078219.1"/>
    </source>
</evidence>
<keyword evidence="1" id="KW-0732">Signal</keyword>
<dbReference type="AlphaFoldDB" id="A0A840E8T8"/>
<proteinExistence type="predicted"/>
<keyword evidence="3" id="KW-1185">Reference proteome</keyword>
<dbReference type="EMBL" id="JACIFF010000001">
    <property type="protein sequence ID" value="MBB4078219.1"/>
    <property type="molecule type" value="Genomic_DNA"/>
</dbReference>
<accession>A0A840E8T8</accession>
<evidence type="ECO:0008006" key="4">
    <source>
        <dbReference type="Google" id="ProtNLM"/>
    </source>
</evidence>
<feature type="chain" id="PRO_5032779285" description="Membrane or secreted protein" evidence="1">
    <location>
        <begin position="18"/>
        <end position="235"/>
    </location>
</feature>
<comment type="caution">
    <text evidence="2">The sequence shown here is derived from an EMBL/GenBank/DDBJ whole genome shotgun (WGS) entry which is preliminary data.</text>
</comment>
<protein>
    <recommendedName>
        <fullName evidence="4">Membrane or secreted protein</fullName>
    </recommendedName>
</protein>
<evidence type="ECO:0000313" key="3">
    <source>
        <dbReference type="Proteomes" id="UP000576209"/>
    </source>
</evidence>
<organism evidence="2 3">
    <name type="scientific">Neolewinella aquimaris</name>
    <dbReference type="NCBI Taxonomy" id="1835722"/>
    <lineage>
        <taxon>Bacteria</taxon>
        <taxon>Pseudomonadati</taxon>
        <taxon>Bacteroidota</taxon>
        <taxon>Saprospiria</taxon>
        <taxon>Saprospirales</taxon>
        <taxon>Lewinellaceae</taxon>
        <taxon>Neolewinella</taxon>
    </lineage>
</organism>
<dbReference type="RefSeq" id="WP_221233784.1">
    <property type="nucleotide sequence ID" value="NZ_JACIFF010000001.1"/>
</dbReference>
<sequence>MKLILFLLLVSPVFLTAQTSEEALQGAWESSFLDENGTTNTLSMIIEEGYFSMTAYNKEEKNFIATLGGKYEVADDSFNVTYEFDSSTPDNVGKTVAMPFVVDGSLLVFNGDKAWQRLDDGSGPLAGAWEITGRKQDGEIRKRDTSGPRHTMKILSGTRFQWIAFNTETAEFMGTGGGSYTSEGDKYVERIEFFSRDPERVGAELGFDYKVVDDEWHHSGLSSKGDPIYETWGHR</sequence>
<dbReference type="Gene3D" id="2.40.128.490">
    <property type="entry name" value="Uncharacterised protein PF14869, DUF4488"/>
    <property type="match status" value="1"/>
</dbReference>
<feature type="signal peptide" evidence="1">
    <location>
        <begin position="1"/>
        <end position="17"/>
    </location>
</feature>
<evidence type="ECO:0000256" key="1">
    <source>
        <dbReference type="SAM" id="SignalP"/>
    </source>
</evidence>